<organism evidence="9 10">
    <name type="scientific">Escallonia herrerae</name>
    <dbReference type="NCBI Taxonomy" id="1293975"/>
    <lineage>
        <taxon>Eukaryota</taxon>
        <taxon>Viridiplantae</taxon>
        <taxon>Streptophyta</taxon>
        <taxon>Embryophyta</taxon>
        <taxon>Tracheophyta</taxon>
        <taxon>Spermatophyta</taxon>
        <taxon>Magnoliopsida</taxon>
        <taxon>eudicotyledons</taxon>
        <taxon>Gunneridae</taxon>
        <taxon>Pentapetalae</taxon>
        <taxon>asterids</taxon>
        <taxon>campanulids</taxon>
        <taxon>Escalloniales</taxon>
        <taxon>Escalloniaceae</taxon>
        <taxon>Escallonia</taxon>
    </lineage>
</organism>
<dbReference type="FunFam" id="1.10.600.10:FF:000007">
    <property type="entry name" value="Isoprene synthase, chloroplastic"/>
    <property type="match status" value="1"/>
</dbReference>
<keyword evidence="5" id="KW-0464">Manganese</keyword>
<comment type="cofactor">
    <cofactor evidence="1">
        <name>Mn(2+)</name>
        <dbReference type="ChEBI" id="CHEBI:29035"/>
    </cofactor>
</comment>
<sequence length="587" mass="67386">MALQAVFSPSLLSTARLASLRSSKHPNSNTYTVNSIRCVGTTTTTDDTAQNRRSANYLPRVWDYDLVQSFDSDYNDRKYASEVDKIKEDVKGLINGGMEVPLAKLELIDTVQRLGLKYHFEEEIKKALDVVYNDNNDAWFDESLYATALRFRLLRQHGYDVPQDVFERFMDDNGSFKAGLRGSVNGHLSLYEASFFGFEGESIIDEAKTFATSQLKDIRGDISPSLARKVSHALDMPLHWRLTRVEARWFIDTYEQEEDMNPTLLQLAKLDYNIVQSVYRSEVSKLARWWVDLGLDKMSFARDRLMEHYLWCNGMVSEPQYGAFREMATKIISLITTIDDIYDVYGSMEELELFTDYVDRWDFSEVDKLPLNIRTVLLALCHTSDEIGYWTLKERGFNIVPYLTKRWADQCKAYFKEAGWFHGGYKPTLDEYLDHAVVSIGAHLMLFCGYFLTTNDITEEALVCIDKLPSIMRSSCLLTRLANDLGTSSDELERGDNLKSVHCYMNETGATEEEARAYINCLVHKTWKIMNKDMHGSYPFSEPSLSASPNIARTAQCFYQYGDGHGVPDRWTKDHLTALLVQPIHFN</sequence>
<evidence type="ECO:0000259" key="7">
    <source>
        <dbReference type="Pfam" id="PF01397"/>
    </source>
</evidence>
<dbReference type="InterPro" id="IPR008930">
    <property type="entry name" value="Terpenoid_cyclase/PrenylTrfase"/>
</dbReference>
<proteinExistence type="predicted"/>
<dbReference type="Proteomes" id="UP001188597">
    <property type="component" value="Unassembled WGS sequence"/>
</dbReference>
<dbReference type="Gene3D" id="1.50.10.130">
    <property type="entry name" value="Terpene synthase, N-terminal domain"/>
    <property type="match status" value="1"/>
</dbReference>
<dbReference type="InterPro" id="IPR034741">
    <property type="entry name" value="Terpene_cyclase-like_1_C"/>
</dbReference>
<dbReference type="InterPro" id="IPR044814">
    <property type="entry name" value="Terpene_cyclase_plant_C1"/>
</dbReference>
<dbReference type="InterPro" id="IPR008949">
    <property type="entry name" value="Isoprenoid_synthase_dom_sf"/>
</dbReference>
<dbReference type="SUPFAM" id="SSF48576">
    <property type="entry name" value="Terpenoid synthases"/>
    <property type="match status" value="1"/>
</dbReference>
<dbReference type="SUPFAM" id="SSF48239">
    <property type="entry name" value="Terpenoid cyclases/Protein prenyltransferases"/>
    <property type="match status" value="1"/>
</dbReference>
<evidence type="ECO:0000313" key="9">
    <source>
        <dbReference type="EMBL" id="KAK3004053.1"/>
    </source>
</evidence>
<comment type="cofactor">
    <cofactor evidence="2">
        <name>Mg(2+)</name>
        <dbReference type="ChEBI" id="CHEBI:18420"/>
    </cofactor>
</comment>
<reference evidence="9" key="1">
    <citation type="submission" date="2022-12" db="EMBL/GenBank/DDBJ databases">
        <title>Draft genome assemblies for two species of Escallonia (Escalloniales).</title>
        <authorList>
            <person name="Chanderbali A."/>
            <person name="Dervinis C."/>
            <person name="Anghel I."/>
            <person name="Soltis D."/>
            <person name="Soltis P."/>
            <person name="Zapata F."/>
        </authorList>
    </citation>
    <scope>NUCLEOTIDE SEQUENCE</scope>
    <source>
        <strain evidence="9">UCBG64.0493</strain>
        <tissue evidence="9">Leaf</tissue>
    </source>
</reference>
<dbReference type="PANTHER" id="PTHR31225">
    <property type="entry name" value="OS04G0344100 PROTEIN-RELATED"/>
    <property type="match status" value="1"/>
</dbReference>
<keyword evidence="6" id="KW-0456">Lyase</keyword>
<keyword evidence="4" id="KW-0460">Magnesium</keyword>
<dbReference type="AlphaFoldDB" id="A0AA88VBV0"/>
<evidence type="ECO:0000259" key="8">
    <source>
        <dbReference type="Pfam" id="PF03936"/>
    </source>
</evidence>
<evidence type="ECO:0000256" key="5">
    <source>
        <dbReference type="ARBA" id="ARBA00023211"/>
    </source>
</evidence>
<dbReference type="InterPro" id="IPR036965">
    <property type="entry name" value="Terpene_synth_N_sf"/>
</dbReference>
<evidence type="ECO:0000256" key="4">
    <source>
        <dbReference type="ARBA" id="ARBA00022842"/>
    </source>
</evidence>
<evidence type="ECO:0000313" key="10">
    <source>
        <dbReference type="Proteomes" id="UP001188597"/>
    </source>
</evidence>
<dbReference type="PANTHER" id="PTHR31225:SF245">
    <property type="entry name" value="(-)-ALPHA-TERPINEOL SYNTHASE-LIKE"/>
    <property type="match status" value="1"/>
</dbReference>
<accession>A0AA88VBV0</accession>
<evidence type="ECO:0000256" key="1">
    <source>
        <dbReference type="ARBA" id="ARBA00001936"/>
    </source>
</evidence>
<dbReference type="Gene3D" id="1.10.600.10">
    <property type="entry name" value="Farnesyl Diphosphate Synthase"/>
    <property type="match status" value="1"/>
</dbReference>
<feature type="domain" description="Terpene synthase metal-binding" evidence="8">
    <location>
        <begin position="292"/>
        <end position="528"/>
    </location>
</feature>
<evidence type="ECO:0000256" key="3">
    <source>
        <dbReference type="ARBA" id="ARBA00022723"/>
    </source>
</evidence>
<dbReference type="Pfam" id="PF03936">
    <property type="entry name" value="Terpene_synth_C"/>
    <property type="match status" value="1"/>
</dbReference>
<keyword evidence="10" id="KW-1185">Reference proteome</keyword>
<dbReference type="SFLD" id="SFLDS00005">
    <property type="entry name" value="Isoprenoid_Synthase_Type_I"/>
    <property type="match status" value="1"/>
</dbReference>
<keyword evidence="3" id="KW-0479">Metal-binding</keyword>
<dbReference type="SFLD" id="SFLDG01019">
    <property type="entry name" value="Terpene_Cyclase_Like_1_C_Termi"/>
    <property type="match status" value="1"/>
</dbReference>
<name>A0AA88VBV0_9ASTE</name>
<dbReference type="GO" id="GO:0016102">
    <property type="term" value="P:diterpenoid biosynthetic process"/>
    <property type="evidence" value="ECO:0007669"/>
    <property type="project" value="InterPro"/>
</dbReference>
<dbReference type="GO" id="GO:0010333">
    <property type="term" value="F:terpene synthase activity"/>
    <property type="evidence" value="ECO:0007669"/>
    <property type="project" value="InterPro"/>
</dbReference>
<evidence type="ECO:0000256" key="6">
    <source>
        <dbReference type="ARBA" id="ARBA00023239"/>
    </source>
</evidence>
<protein>
    <submittedName>
        <fullName evidence="9">Uncharacterized protein</fullName>
    </submittedName>
</protein>
<dbReference type="EMBL" id="JAVXUP010002320">
    <property type="protein sequence ID" value="KAK3004053.1"/>
    <property type="molecule type" value="Genomic_DNA"/>
</dbReference>
<dbReference type="InterPro" id="IPR005630">
    <property type="entry name" value="Terpene_synthase_metal-bd"/>
</dbReference>
<evidence type="ECO:0000256" key="2">
    <source>
        <dbReference type="ARBA" id="ARBA00001946"/>
    </source>
</evidence>
<dbReference type="GO" id="GO:0000287">
    <property type="term" value="F:magnesium ion binding"/>
    <property type="evidence" value="ECO:0007669"/>
    <property type="project" value="InterPro"/>
</dbReference>
<dbReference type="InterPro" id="IPR001906">
    <property type="entry name" value="Terpene_synth_N"/>
</dbReference>
<comment type="caution">
    <text evidence="9">The sequence shown here is derived from an EMBL/GenBank/DDBJ whole genome shotgun (WGS) entry which is preliminary data.</text>
</comment>
<gene>
    <name evidence="9" type="ORF">RJ639_019510</name>
</gene>
<feature type="domain" description="Terpene synthase N-terminal" evidence="7">
    <location>
        <begin position="62"/>
        <end position="234"/>
    </location>
</feature>
<dbReference type="Pfam" id="PF01397">
    <property type="entry name" value="Terpene_synth"/>
    <property type="match status" value="1"/>
</dbReference>
<dbReference type="InterPro" id="IPR050148">
    <property type="entry name" value="Terpene_synthase-like"/>
</dbReference>
<dbReference type="FunFam" id="1.50.10.130:FF:000001">
    <property type="entry name" value="Isoprene synthase, chloroplastic"/>
    <property type="match status" value="1"/>
</dbReference>
<dbReference type="CDD" id="cd00684">
    <property type="entry name" value="Terpene_cyclase_plant_C1"/>
    <property type="match status" value="1"/>
</dbReference>